<dbReference type="AlphaFoldDB" id="A0A931B0J7"/>
<keyword evidence="1" id="KW-0472">Membrane</keyword>
<evidence type="ECO:0008006" key="4">
    <source>
        <dbReference type="Google" id="ProtNLM"/>
    </source>
</evidence>
<feature type="transmembrane region" description="Helical" evidence="1">
    <location>
        <begin position="15"/>
        <end position="34"/>
    </location>
</feature>
<dbReference type="InterPro" id="IPR039708">
    <property type="entry name" value="MT1774/Rv1733c-like"/>
</dbReference>
<dbReference type="Proteomes" id="UP000657385">
    <property type="component" value="Unassembled WGS sequence"/>
</dbReference>
<feature type="transmembrane region" description="Helical" evidence="1">
    <location>
        <begin position="46"/>
        <end position="73"/>
    </location>
</feature>
<name>A0A931B0J7_9ACTN</name>
<sequence length="329" mass="34793">MRPTGRGGAQDDGVVWGWAFLGAGVFTLLAGELGGDRHLGATLGGFAVVAAWLGTIATARSVPLVAATCWLFYDGFFVHRNARLTWEGGPDVQRLALLLGAAAAGLLVHRALRGPGRAVRTPSGVLPALAALPALPARPNPLLRDTDRARARVRRAVPYLMAVCFVLACFLAASAERTTAQSAADTRGADHALTARTVAVAAQPLDPSGKPLRGVYPGPVETAVSWDDPAGTVHKGFALVPVGRPAGTPVRVWVDRHGDQVVPPATGAELVLEALFVGGMAFLACGGLVLTAGWTLRRRYDRRDERAWGEAWARFEPEWSGRHRPGHLP</sequence>
<accession>A0A931B0J7</accession>
<feature type="transmembrane region" description="Helical" evidence="1">
    <location>
        <begin position="156"/>
        <end position="175"/>
    </location>
</feature>
<dbReference type="RefSeq" id="WP_196193990.1">
    <property type="nucleotide sequence ID" value="NZ_JADPRT010000004.1"/>
</dbReference>
<evidence type="ECO:0000313" key="2">
    <source>
        <dbReference type="EMBL" id="MBF9068849.1"/>
    </source>
</evidence>
<comment type="caution">
    <text evidence="2">The sequence shown here is derived from an EMBL/GenBank/DDBJ whole genome shotgun (WGS) entry which is preliminary data.</text>
</comment>
<dbReference type="PANTHER" id="PTHR42305">
    <property type="entry name" value="MEMBRANE PROTEIN RV1733C-RELATED"/>
    <property type="match status" value="1"/>
</dbReference>
<organism evidence="2 3">
    <name type="scientific">Streptacidiphilus fuscans</name>
    <dbReference type="NCBI Taxonomy" id="2789292"/>
    <lineage>
        <taxon>Bacteria</taxon>
        <taxon>Bacillati</taxon>
        <taxon>Actinomycetota</taxon>
        <taxon>Actinomycetes</taxon>
        <taxon>Kitasatosporales</taxon>
        <taxon>Streptomycetaceae</taxon>
        <taxon>Streptacidiphilus</taxon>
    </lineage>
</organism>
<evidence type="ECO:0000256" key="1">
    <source>
        <dbReference type="SAM" id="Phobius"/>
    </source>
</evidence>
<keyword evidence="3" id="KW-1185">Reference proteome</keyword>
<feature type="transmembrane region" description="Helical" evidence="1">
    <location>
        <begin position="274"/>
        <end position="296"/>
    </location>
</feature>
<gene>
    <name evidence="2" type="ORF">I2501_12535</name>
</gene>
<protein>
    <recommendedName>
        <fullName evidence="4">DUF4118 domain-containing protein</fullName>
    </recommendedName>
</protein>
<evidence type="ECO:0000313" key="3">
    <source>
        <dbReference type="Proteomes" id="UP000657385"/>
    </source>
</evidence>
<dbReference type="EMBL" id="JADPRT010000004">
    <property type="protein sequence ID" value="MBF9068849.1"/>
    <property type="molecule type" value="Genomic_DNA"/>
</dbReference>
<keyword evidence="1" id="KW-0812">Transmembrane</keyword>
<dbReference type="PANTHER" id="PTHR42305:SF1">
    <property type="entry name" value="MEMBRANE PROTEIN RV1733C-RELATED"/>
    <property type="match status" value="1"/>
</dbReference>
<reference evidence="2" key="1">
    <citation type="submission" date="2020-11" db="EMBL/GenBank/DDBJ databases">
        <title>Isolation and identification of active actinomycetes.</title>
        <authorList>
            <person name="Yu B."/>
        </authorList>
    </citation>
    <scope>NUCLEOTIDE SEQUENCE</scope>
    <source>
        <strain evidence="2">NEAU-YB345</strain>
    </source>
</reference>
<keyword evidence="1" id="KW-1133">Transmembrane helix</keyword>
<proteinExistence type="predicted"/>